<dbReference type="RefSeq" id="WP_253758996.1">
    <property type="nucleotide sequence ID" value="NZ_JAMZDZ010000001.1"/>
</dbReference>
<sequence>MTMPPPPPVAVVEPERPPRPAVVTTAGFLLYLLAALQVIGLLVSIPTYQAMGDVFPEVYKGTPMEDSAGVIMAVSIGVAALFVVIFAVGFITLGVLDLKGKQPARIVTWVMAGLLLCCAGAGTATNGTGMSFSGSSSTNGVDAEELQRRLEAATPGWVHPVSVSLSALQALIALAVIILLVLPAANAYFRKPAPNAGWTPPYPTYPTT</sequence>
<protein>
    <submittedName>
        <fullName evidence="2">Uncharacterized protein</fullName>
    </submittedName>
</protein>
<feature type="transmembrane region" description="Helical" evidence="1">
    <location>
        <begin position="21"/>
        <end position="48"/>
    </location>
</feature>
<keyword evidence="1" id="KW-0472">Membrane</keyword>
<feature type="transmembrane region" description="Helical" evidence="1">
    <location>
        <begin position="167"/>
        <end position="189"/>
    </location>
</feature>
<gene>
    <name evidence="2" type="ORF">ACFOZ4_01215</name>
</gene>
<evidence type="ECO:0000313" key="2">
    <source>
        <dbReference type="EMBL" id="MFC4129228.1"/>
    </source>
</evidence>
<name>A0ABV8LG82_9ACTN</name>
<keyword evidence="3" id="KW-1185">Reference proteome</keyword>
<proteinExistence type="predicted"/>
<dbReference type="EMBL" id="JBHSAY010000003">
    <property type="protein sequence ID" value="MFC4129228.1"/>
    <property type="molecule type" value="Genomic_DNA"/>
</dbReference>
<feature type="transmembrane region" description="Helical" evidence="1">
    <location>
        <begin position="106"/>
        <end position="125"/>
    </location>
</feature>
<organism evidence="2 3">
    <name type="scientific">Hamadaea flava</name>
    <dbReference type="NCBI Taxonomy" id="1742688"/>
    <lineage>
        <taxon>Bacteria</taxon>
        <taxon>Bacillati</taxon>
        <taxon>Actinomycetota</taxon>
        <taxon>Actinomycetes</taxon>
        <taxon>Micromonosporales</taxon>
        <taxon>Micromonosporaceae</taxon>
        <taxon>Hamadaea</taxon>
    </lineage>
</organism>
<evidence type="ECO:0000313" key="3">
    <source>
        <dbReference type="Proteomes" id="UP001595816"/>
    </source>
</evidence>
<evidence type="ECO:0000256" key="1">
    <source>
        <dbReference type="SAM" id="Phobius"/>
    </source>
</evidence>
<reference evidence="3" key="1">
    <citation type="journal article" date="2019" name="Int. J. Syst. Evol. Microbiol.">
        <title>The Global Catalogue of Microorganisms (GCM) 10K type strain sequencing project: providing services to taxonomists for standard genome sequencing and annotation.</title>
        <authorList>
            <consortium name="The Broad Institute Genomics Platform"/>
            <consortium name="The Broad Institute Genome Sequencing Center for Infectious Disease"/>
            <person name="Wu L."/>
            <person name="Ma J."/>
        </authorList>
    </citation>
    <scope>NUCLEOTIDE SEQUENCE [LARGE SCALE GENOMIC DNA]</scope>
    <source>
        <strain evidence="3">CGMCC 4.7289</strain>
    </source>
</reference>
<feature type="transmembrane region" description="Helical" evidence="1">
    <location>
        <begin position="68"/>
        <end position="94"/>
    </location>
</feature>
<comment type="caution">
    <text evidence="2">The sequence shown here is derived from an EMBL/GenBank/DDBJ whole genome shotgun (WGS) entry which is preliminary data.</text>
</comment>
<dbReference type="Proteomes" id="UP001595816">
    <property type="component" value="Unassembled WGS sequence"/>
</dbReference>
<keyword evidence="1" id="KW-1133">Transmembrane helix</keyword>
<accession>A0ABV8LG82</accession>
<keyword evidence="1" id="KW-0812">Transmembrane</keyword>